<dbReference type="Proteomes" id="UP000294335">
    <property type="component" value="Unassembled WGS sequence"/>
</dbReference>
<comment type="caution">
    <text evidence="2">The sequence shown here is derived from an EMBL/GenBank/DDBJ whole genome shotgun (WGS) entry which is preliminary data.</text>
</comment>
<keyword evidence="3" id="KW-1185">Reference proteome</keyword>
<organism evidence="2 3">
    <name type="scientific">Pseudomonas inefficax</name>
    <dbReference type="NCBI Taxonomy" id="2078786"/>
    <lineage>
        <taxon>Bacteria</taxon>
        <taxon>Pseudomonadati</taxon>
        <taxon>Pseudomonadota</taxon>
        <taxon>Gammaproteobacteria</taxon>
        <taxon>Pseudomonadales</taxon>
        <taxon>Pseudomonadaceae</taxon>
        <taxon>Pseudomonas</taxon>
    </lineage>
</organism>
<dbReference type="AlphaFoldDB" id="A0AAQ1P5P6"/>
<dbReference type="EMBL" id="OPYN01000060">
    <property type="protein sequence ID" value="SPO59477.1"/>
    <property type="molecule type" value="Genomic_DNA"/>
</dbReference>
<evidence type="ECO:0000313" key="2">
    <source>
        <dbReference type="EMBL" id="SPO59477.1"/>
    </source>
</evidence>
<accession>A0AAQ1P5P6</accession>
<sequence length="57" mass="6515">MGSWFHQHFRARRGSAHGLIAAFGVRHAATREHTTRRQDWPATKKCARRLNKESACG</sequence>
<name>A0AAQ1P5P6_9PSED</name>
<reference evidence="2 3" key="1">
    <citation type="submission" date="2018-02" db="EMBL/GenBank/DDBJ databases">
        <authorList>
            <person name="Dubost A."/>
        </authorList>
    </citation>
    <scope>NUCLEOTIDE SEQUENCE [LARGE SCALE GENOMIC DNA]</scope>
    <source>
        <strain evidence="3">JV551A3</strain>
    </source>
</reference>
<evidence type="ECO:0000313" key="3">
    <source>
        <dbReference type="Proteomes" id="UP000294335"/>
    </source>
</evidence>
<gene>
    <name evidence="2" type="ORF">JV551A3_V1_600077</name>
</gene>
<proteinExistence type="predicted"/>
<feature type="region of interest" description="Disordered" evidence="1">
    <location>
        <begin position="32"/>
        <end position="57"/>
    </location>
</feature>
<protein>
    <submittedName>
        <fullName evidence="2">Uncharacterized protein</fullName>
    </submittedName>
</protein>
<evidence type="ECO:0000256" key="1">
    <source>
        <dbReference type="SAM" id="MobiDB-lite"/>
    </source>
</evidence>